<evidence type="ECO:0000313" key="1">
    <source>
        <dbReference type="EMBL" id="KKN69190.1"/>
    </source>
</evidence>
<comment type="caution">
    <text evidence="1">The sequence shown here is derived from an EMBL/GenBank/DDBJ whole genome shotgun (WGS) entry which is preliminary data.</text>
</comment>
<protein>
    <submittedName>
        <fullName evidence="1">Uncharacterized protein</fullName>
    </submittedName>
</protein>
<name>A0A0F9SJQ1_9ZZZZ</name>
<proteinExistence type="predicted"/>
<accession>A0A0F9SJQ1</accession>
<dbReference type="AlphaFoldDB" id="A0A0F9SJQ1"/>
<gene>
    <name evidence="1" type="ORF">LCGC14_0443660</name>
</gene>
<dbReference type="EMBL" id="LAZR01000431">
    <property type="protein sequence ID" value="KKN69190.1"/>
    <property type="molecule type" value="Genomic_DNA"/>
</dbReference>
<organism evidence="1">
    <name type="scientific">marine sediment metagenome</name>
    <dbReference type="NCBI Taxonomy" id="412755"/>
    <lineage>
        <taxon>unclassified sequences</taxon>
        <taxon>metagenomes</taxon>
        <taxon>ecological metagenomes</taxon>
    </lineage>
</organism>
<sequence length="95" mass="11180">MTDSYFTDARRRDPRAANFEPYRGHRLVEVEPHRGTSTDVRYHYAIQEHGLDRHFATPASARSEVDRCMVRPRRGCVPGETEYLVKPGIFERFER</sequence>
<reference evidence="1" key="1">
    <citation type="journal article" date="2015" name="Nature">
        <title>Complex archaea that bridge the gap between prokaryotes and eukaryotes.</title>
        <authorList>
            <person name="Spang A."/>
            <person name="Saw J.H."/>
            <person name="Jorgensen S.L."/>
            <person name="Zaremba-Niedzwiedzka K."/>
            <person name="Martijn J."/>
            <person name="Lind A.E."/>
            <person name="van Eijk R."/>
            <person name="Schleper C."/>
            <person name="Guy L."/>
            <person name="Ettema T.J."/>
        </authorList>
    </citation>
    <scope>NUCLEOTIDE SEQUENCE</scope>
</reference>